<dbReference type="PROSITE" id="PS51257">
    <property type="entry name" value="PROKAR_LIPOPROTEIN"/>
    <property type="match status" value="1"/>
</dbReference>
<dbReference type="GO" id="GO:0016020">
    <property type="term" value="C:membrane"/>
    <property type="evidence" value="ECO:0007669"/>
    <property type="project" value="InterPro"/>
</dbReference>
<comment type="caution">
    <text evidence="4">The sequence shown here is derived from an EMBL/GenBank/DDBJ whole genome shotgun (WGS) entry which is preliminary data.</text>
</comment>
<dbReference type="OrthoDB" id="9785326at2"/>
<dbReference type="PANTHER" id="PTHR30035:SF3">
    <property type="entry name" value="INTERMEMBRANE PHOSPHOLIPID TRANSPORT SYSTEM LIPOPROTEIN MLAA"/>
    <property type="match status" value="1"/>
</dbReference>
<name>A0A512M968_9BACT</name>
<evidence type="ECO:0000313" key="4">
    <source>
        <dbReference type="EMBL" id="GEP43287.1"/>
    </source>
</evidence>
<evidence type="ECO:0000256" key="1">
    <source>
        <dbReference type="ARBA" id="ARBA00010634"/>
    </source>
</evidence>
<accession>A0A512M968</accession>
<proteinExistence type="inferred from homology"/>
<protein>
    <submittedName>
        <fullName evidence="4">ABC transporter</fullName>
    </submittedName>
</protein>
<gene>
    <name evidence="4" type="ORF">BGE01nite_25780</name>
</gene>
<sequence>MKLHHFLPLVALGLVSCATPKNTPPASASQPGAAAKAPASGGTDALDDYGDTVVVSDPLEGLNRATFAFNDKFYKWVMTPISKTYTTIFPKPVRKSIDNAYENVKFPVRFVNSGLQGKFGRAGKEAQKFGVNTVAGVGGLFKVSDKIDSLKDVPAEDTGQTLATWGMGHGPYIVVPVMGPTTLREAVGSGGDYVLNPINWGFVFTGDADDWAWIPPTGNTIRAMPGQLDLYKEATANAIDPYTAVRSTYIQNRNAAAEQ</sequence>
<dbReference type="PANTHER" id="PTHR30035">
    <property type="entry name" value="LIPOPROTEIN VACJ-RELATED"/>
    <property type="match status" value="1"/>
</dbReference>
<evidence type="ECO:0000256" key="2">
    <source>
        <dbReference type="ARBA" id="ARBA00022729"/>
    </source>
</evidence>
<dbReference type="RefSeq" id="WP_146850868.1">
    <property type="nucleotide sequence ID" value="NZ_BKAG01000016.1"/>
</dbReference>
<dbReference type="AlphaFoldDB" id="A0A512M968"/>
<keyword evidence="5" id="KW-1185">Reference proteome</keyword>
<organism evidence="4 5">
    <name type="scientific">Brevifollis gellanilyticus</name>
    <dbReference type="NCBI Taxonomy" id="748831"/>
    <lineage>
        <taxon>Bacteria</taxon>
        <taxon>Pseudomonadati</taxon>
        <taxon>Verrucomicrobiota</taxon>
        <taxon>Verrucomicrobiia</taxon>
        <taxon>Verrucomicrobiales</taxon>
        <taxon>Verrucomicrobiaceae</taxon>
    </lineage>
</organism>
<evidence type="ECO:0000313" key="5">
    <source>
        <dbReference type="Proteomes" id="UP000321577"/>
    </source>
</evidence>
<evidence type="ECO:0000256" key="3">
    <source>
        <dbReference type="SAM" id="MobiDB-lite"/>
    </source>
</evidence>
<keyword evidence="2" id="KW-0732">Signal</keyword>
<feature type="region of interest" description="Disordered" evidence="3">
    <location>
        <begin position="22"/>
        <end position="41"/>
    </location>
</feature>
<reference evidence="4 5" key="1">
    <citation type="submission" date="2019-07" db="EMBL/GenBank/DDBJ databases">
        <title>Whole genome shotgun sequence of Brevifollis gellanilyticus NBRC 108608.</title>
        <authorList>
            <person name="Hosoyama A."/>
            <person name="Uohara A."/>
            <person name="Ohji S."/>
            <person name="Ichikawa N."/>
        </authorList>
    </citation>
    <scope>NUCLEOTIDE SEQUENCE [LARGE SCALE GENOMIC DNA]</scope>
    <source>
        <strain evidence="4 5">NBRC 108608</strain>
    </source>
</reference>
<dbReference type="Proteomes" id="UP000321577">
    <property type="component" value="Unassembled WGS sequence"/>
</dbReference>
<dbReference type="Pfam" id="PF04333">
    <property type="entry name" value="MlaA"/>
    <property type="match status" value="1"/>
</dbReference>
<dbReference type="EMBL" id="BKAG01000016">
    <property type="protein sequence ID" value="GEP43287.1"/>
    <property type="molecule type" value="Genomic_DNA"/>
</dbReference>
<dbReference type="GO" id="GO:0120010">
    <property type="term" value="P:intermembrane phospholipid transfer"/>
    <property type="evidence" value="ECO:0007669"/>
    <property type="project" value="TreeGrafter"/>
</dbReference>
<comment type="similarity">
    <text evidence="1">Belongs to the MlaA family.</text>
</comment>
<dbReference type="InterPro" id="IPR007428">
    <property type="entry name" value="MlaA"/>
</dbReference>
<feature type="compositionally biased region" description="Low complexity" evidence="3">
    <location>
        <begin position="24"/>
        <end position="41"/>
    </location>
</feature>
<dbReference type="PRINTS" id="PR01805">
    <property type="entry name" value="VACJLIPOPROT"/>
</dbReference>